<dbReference type="EMBL" id="CAXAMN010007047">
    <property type="protein sequence ID" value="CAK9020144.1"/>
    <property type="molecule type" value="Genomic_DNA"/>
</dbReference>
<evidence type="ECO:0000313" key="3">
    <source>
        <dbReference type="Proteomes" id="UP001642484"/>
    </source>
</evidence>
<feature type="compositionally biased region" description="Basic and acidic residues" evidence="1">
    <location>
        <begin position="216"/>
        <end position="254"/>
    </location>
</feature>
<organism evidence="2 3">
    <name type="scientific">Durusdinium trenchii</name>
    <dbReference type="NCBI Taxonomy" id="1381693"/>
    <lineage>
        <taxon>Eukaryota</taxon>
        <taxon>Sar</taxon>
        <taxon>Alveolata</taxon>
        <taxon>Dinophyceae</taxon>
        <taxon>Suessiales</taxon>
        <taxon>Symbiodiniaceae</taxon>
        <taxon>Durusdinium</taxon>
    </lineage>
</organism>
<dbReference type="PANTHER" id="PTHR14390:SF2">
    <property type="entry name" value="G PATCH DOMAIN-CONTAINING PROTEIN 3"/>
    <property type="match status" value="1"/>
</dbReference>
<dbReference type="InterPro" id="IPR040341">
    <property type="entry name" value="GPATCH3"/>
</dbReference>
<reference evidence="2 3" key="1">
    <citation type="submission" date="2024-02" db="EMBL/GenBank/DDBJ databases">
        <authorList>
            <person name="Chen Y."/>
            <person name="Shah S."/>
            <person name="Dougan E. K."/>
            <person name="Thang M."/>
            <person name="Chan C."/>
        </authorList>
    </citation>
    <scope>NUCLEOTIDE SEQUENCE [LARGE SCALE GENOMIC DNA]</scope>
</reference>
<sequence length="494" mass="54923">MADKPLLIIKGIPESFHTPDLRVFFEPAVEQGLFACFHFRREKAQPSSELTCRVQARSEEAAEEIIRCFHNMPWREVLIEADVSDKACCVVERGHARHEAADRWELHPPPGLPQGNVGTARSAVLAAIRACKLPASVIKRLGVVPSKIRSTRSSAAIPPPLCWRAEESKKPLLEGEAKDVQPSRPDAPQPKTPKEGVSKKSLATSKLLTSLKRARSPPEPKEPLRELAKSRKCAQPKEGESEHLEDRHVPRPLDTEPDDFDEPLEKAPHYERSDRLDSAAGYLYEDTVEQIWDKQDASGLVWYTDAAFWDRMAGDLDERCADGWDVEDEVNSDTGIDEETPQLRHSRAAVGMEQGCGLAAVRRGAAGRIMRSWGGHLSAAPSSTLLAVVEGLQPNMARTGLGWVGERQRARPRPPADEWNHIGSIYDPPQMEVKSRSFSVRPTVPASFSASSLYFAEDRRRKVTFVQATHASAGENRAILERRTHILVHVLTAL</sequence>
<evidence type="ECO:0008006" key="4">
    <source>
        <dbReference type="Google" id="ProtNLM"/>
    </source>
</evidence>
<dbReference type="PANTHER" id="PTHR14390">
    <property type="entry name" value="G PATCH DOMAIN CONTAINING PROTEIN 3"/>
    <property type="match status" value="1"/>
</dbReference>
<evidence type="ECO:0000256" key="1">
    <source>
        <dbReference type="SAM" id="MobiDB-lite"/>
    </source>
</evidence>
<gene>
    <name evidence="2" type="ORF">CCMP2556_LOCUS13944</name>
</gene>
<proteinExistence type="predicted"/>
<name>A0ABP0K059_9DINO</name>
<accession>A0ABP0K059</accession>
<evidence type="ECO:0000313" key="2">
    <source>
        <dbReference type="EMBL" id="CAK9020144.1"/>
    </source>
</evidence>
<dbReference type="Proteomes" id="UP001642484">
    <property type="component" value="Unassembled WGS sequence"/>
</dbReference>
<keyword evidence="3" id="KW-1185">Reference proteome</keyword>
<protein>
    <recommendedName>
        <fullName evidence="4">RRM domain-containing protein</fullName>
    </recommendedName>
</protein>
<feature type="region of interest" description="Disordered" evidence="1">
    <location>
        <begin position="174"/>
        <end position="271"/>
    </location>
</feature>
<feature type="compositionally biased region" description="Low complexity" evidence="1">
    <location>
        <begin position="199"/>
        <end position="211"/>
    </location>
</feature>
<comment type="caution">
    <text evidence="2">The sequence shown here is derived from an EMBL/GenBank/DDBJ whole genome shotgun (WGS) entry which is preliminary data.</text>
</comment>